<dbReference type="InterPro" id="IPR003323">
    <property type="entry name" value="OTU_dom"/>
</dbReference>
<accession>A0A6C0LUP7</accession>
<organism evidence="3">
    <name type="scientific">viral metagenome</name>
    <dbReference type="NCBI Taxonomy" id="1070528"/>
    <lineage>
        <taxon>unclassified sequences</taxon>
        <taxon>metagenomes</taxon>
        <taxon>organismal metagenomes</taxon>
    </lineage>
</organism>
<dbReference type="AlphaFoldDB" id="A0A6C0LUP7"/>
<sequence length="175" mass="19669">MTSTASHIRFLFYLVIFGVCIYFIHGYASRQGVSKSGAAIMVDGKSYRLKQISGHDNNCMMRGIADQYNRTHSDTVHHLDVRRTITREIENKPQLYDTDARTVSIDDMKKSGTQGGHMELVAAANYFKRPIHINDVTAGNVIKIPPKNPKHTTPWVLNFTSNGSESGHYDSLVKQ</sequence>
<feature type="domain" description="OTU" evidence="2">
    <location>
        <begin position="56"/>
        <end position="140"/>
    </location>
</feature>
<evidence type="ECO:0000259" key="2">
    <source>
        <dbReference type="Pfam" id="PF02338"/>
    </source>
</evidence>
<evidence type="ECO:0000313" key="3">
    <source>
        <dbReference type="EMBL" id="QHU33735.1"/>
    </source>
</evidence>
<dbReference type="PANTHER" id="PTHR12419">
    <property type="entry name" value="OTU DOMAIN CONTAINING PROTEIN"/>
    <property type="match status" value="1"/>
</dbReference>
<dbReference type="InterPro" id="IPR038765">
    <property type="entry name" value="Papain-like_cys_pep_sf"/>
</dbReference>
<dbReference type="Pfam" id="PF02338">
    <property type="entry name" value="OTU"/>
    <property type="match status" value="1"/>
</dbReference>
<dbReference type="GO" id="GO:0004843">
    <property type="term" value="F:cysteine-type deubiquitinase activity"/>
    <property type="evidence" value="ECO:0007669"/>
    <property type="project" value="TreeGrafter"/>
</dbReference>
<dbReference type="GO" id="GO:0016579">
    <property type="term" value="P:protein deubiquitination"/>
    <property type="evidence" value="ECO:0007669"/>
    <property type="project" value="TreeGrafter"/>
</dbReference>
<name>A0A6C0LUP7_9ZZZZ</name>
<dbReference type="EMBL" id="MN740561">
    <property type="protein sequence ID" value="QHU33735.1"/>
    <property type="molecule type" value="Genomic_DNA"/>
</dbReference>
<evidence type="ECO:0000256" key="1">
    <source>
        <dbReference type="SAM" id="Phobius"/>
    </source>
</evidence>
<feature type="transmembrane region" description="Helical" evidence="1">
    <location>
        <begin position="6"/>
        <end position="25"/>
    </location>
</feature>
<dbReference type="InterPro" id="IPR050704">
    <property type="entry name" value="Peptidase_C85-like"/>
</dbReference>
<keyword evidence="1" id="KW-1133">Transmembrane helix</keyword>
<dbReference type="SUPFAM" id="SSF54001">
    <property type="entry name" value="Cysteine proteinases"/>
    <property type="match status" value="1"/>
</dbReference>
<protein>
    <recommendedName>
        <fullName evidence="2">OTU domain-containing protein</fullName>
    </recommendedName>
</protein>
<dbReference type="CDD" id="cd22744">
    <property type="entry name" value="OTU"/>
    <property type="match status" value="1"/>
</dbReference>
<keyword evidence="1" id="KW-0472">Membrane</keyword>
<proteinExistence type="predicted"/>
<keyword evidence="1" id="KW-0812">Transmembrane</keyword>
<dbReference type="Gene3D" id="3.90.70.80">
    <property type="match status" value="1"/>
</dbReference>
<reference evidence="3" key="1">
    <citation type="journal article" date="2020" name="Nature">
        <title>Giant virus diversity and host interactions through global metagenomics.</title>
        <authorList>
            <person name="Schulz F."/>
            <person name="Roux S."/>
            <person name="Paez-Espino D."/>
            <person name="Jungbluth S."/>
            <person name="Walsh D.A."/>
            <person name="Denef V.J."/>
            <person name="McMahon K.D."/>
            <person name="Konstantinidis K.T."/>
            <person name="Eloe-Fadrosh E.A."/>
            <person name="Kyrpides N.C."/>
            <person name="Woyke T."/>
        </authorList>
    </citation>
    <scope>NUCLEOTIDE SEQUENCE</scope>
    <source>
        <strain evidence="3">GVMAG-S-1016704-121</strain>
    </source>
</reference>